<gene>
    <name evidence="2" type="ORF">QNI16_03380</name>
</gene>
<feature type="transmembrane region" description="Helical" evidence="1">
    <location>
        <begin position="384"/>
        <end position="403"/>
    </location>
</feature>
<feature type="transmembrane region" description="Helical" evidence="1">
    <location>
        <begin position="199"/>
        <end position="218"/>
    </location>
</feature>
<dbReference type="EMBL" id="JASJOS010000001">
    <property type="protein sequence ID" value="MDJ1479512.1"/>
    <property type="molecule type" value="Genomic_DNA"/>
</dbReference>
<feature type="transmembrane region" description="Helical" evidence="1">
    <location>
        <begin position="137"/>
        <end position="155"/>
    </location>
</feature>
<name>A0AAE3QHK9_9BACT</name>
<evidence type="ECO:0000313" key="2">
    <source>
        <dbReference type="EMBL" id="MDJ1479512.1"/>
    </source>
</evidence>
<dbReference type="Proteomes" id="UP001241110">
    <property type="component" value="Unassembled WGS sequence"/>
</dbReference>
<reference evidence="2" key="1">
    <citation type="submission" date="2023-05" db="EMBL/GenBank/DDBJ databases">
        <authorList>
            <person name="Zhang X."/>
        </authorList>
    </citation>
    <scope>NUCLEOTIDE SEQUENCE</scope>
    <source>
        <strain evidence="2">YF14B1</strain>
    </source>
</reference>
<feature type="transmembrane region" description="Helical" evidence="1">
    <location>
        <begin position="78"/>
        <end position="104"/>
    </location>
</feature>
<accession>A0AAE3QHK9</accession>
<proteinExistence type="predicted"/>
<evidence type="ECO:0000313" key="3">
    <source>
        <dbReference type="Proteomes" id="UP001241110"/>
    </source>
</evidence>
<sequence length="412" mass="48172">MIVQKGFIYPVILFITSATFVFYYFHQPIASYTKAPLMDGNQYLKIYDYLAGKSQHYEVAFPFHSRIAIPWLASLLPVAIPVTAFQIVNLIFSLLSVCILIYYWQKITIRPYLMGWGIFWLLFHWTGLIRLNAYDPITVDVPLYFFQTLFLLLLYNRNWMHLWWLAPLATIQKESFPALLIVLGMYGLLYNRSTHSKTFPIPIIAGSLVISLILKYVIGQVFPPSTQGNSVITILYFIKQSLIDPFRIIRWLTGVWIAFGSILWLALWQWGKDGNWYSIQQAIQQRKYSLPLFRDIHTDLLFLFSVTYLGLSLLAGGDFTRIVFLGFPFIMTYLFILLKNTNLKILVVILLLSLPLMHLHLIIPDQGLDWEQFAEWYPEFAPSSTVWFMFGYDMLIALSSWILRKFQVFQQK</sequence>
<protein>
    <submittedName>
        <fullName evidence="2">Uncharacterized protein</fullName>
    </submittedName>
</protein>
<feature type="transmembrane region" description="Helical" evidence="1">
    <location>
        <begin position="111"/>
        <end position="131"/>
    </location>
</feature>
<organism evidence="2 3">
    <name type="scientific">Xanthocytophaga flava</name>
    <dbReference type="NCBI Taxonomy" id="3048013"/>
    <lineage>
        <taxon>Bacteria</taxon>
        <taxon>Pseudomonadati</taxon>
        <taxon>Bacteroidota</taxon>
        <taxon>Cytophagia</taxon>
        <taxon>Cytophagales</taxon>
        <taxon>Rhodocytophagaceae</taxon>
        <taxon>Xanthocytophaga</taxon>
    </lineage>
</organism>
<keyword evidence="1" id="KW-0812">Transmembrane</keyword>
<dbReference type="RefSeq" id="WP_313975748.1">
    <property type="nucleotide sequence ID" value="NZ_JASJOS010000001.1"/>
</dbReference>
<dbReference type="AlphaFoldDB" id="A0AAE3QHK9"/>
<keyword evidence="1" id="KW-0472">Membrane</keyword>
<evidence type="ECO:0000256" key="1">
    <source>
        <dbReference type="SAM" id="Phobius"/>
    </source>
</evidence>
<feature type="transmembrane region" description="Helical" evidence="1">
    <location>
        <begin position="7"/>
        <end position="25"/>
    </location>
</feature>
<feature type="transmembrane region" description="Helical" evidence="1">
    <location>
        <begin position="248"/>
        <end position="268"/>
    </location>
</feature>
<feature type="transmembrane region" description="Helical" evidence="1">
    <location>
        <begin position="319"/>
        <end position="338"/>
    </location>
</feature>
<keyword evidence="1" id="KW-1133">Transmembrane helix</keyword>
<comment type="caution">
    <text evidence="2">The sequence shown here is derived from an EMBL/GenBank/DDBJ whole genome shotgun (WGS) entry which is preliminary data.</text>
</comment>
<feature type="transmembrane region" description="Helical" evidence="1">
    <location>
        <begin position="345"/>
        <end position="364"/>
    </location>
</feature>